<protein>
    <submittedName>
        <fullName evidence="1">Uncharacterized protein</fullName>
    </submittedName>
</protein>
<keyword evidence="2" id="KW-1185">Reference proteome</keyword>
<accession>A0AAN9F2D5</accession>
<comment type="caution">
    <text evidence="1">The sequence shown here is derived from an EMBL/GenBank/DDBJ whole genome shotgun (WGS) entry which is preliminary data.</text>
</comment>
<name>A0AAN9F2D5_CROPI</name>
<sequence>MNIKQRGKDGLSFHRLEFLRALDTKSRLVARIGLGLGGTIMEQNNALIMTSLRINGHPVDGIDRHQIIGLYKLALTNQKFGLKSNMTDLTLNYQRTSQTT</sequence>
<reference evidence="1 2" key="1">
    <citation type="submission" date="2024-01" db="EMBL/GenBank/DDBJ databases">
        <title>The genomes of 5 underutilized Papilionoideae crops provide insights into root nodulation and disease resistanc.</title>
        <authorList>
            <person name="Yuan L."/>
        </authorList>
    </citation>
    <scope>NUCLEOTIDE SEQUENCE [LARGE SCALE GENOMIC DNA]</scope>
    <source>
        <strain evidence="1">ZHUSHIDOU_FW_LH</strain>
        <tissue evidence="1">Leaf</tissue>
    </source>
</reference>
<dbReference type="EMBL" id="JAYWIO010000004">
    <property type="protein sequence ID" value="KAK7267454.1"/>
    <property type="molecule type" value="Genomic_DNA"/>
</dbReference>
<evidence type="ECO:0000313" key="1">
    <source>
        <dbReference type="EMBL" id="KAK7267454.1"/>
    </source>
</evidence>
<dbReference type="AlphaFoldDB" id="A0AAN9F2D5"/>
<proteinExistence type="predicted"/>
<dbReference type="Proteomes" id="UP001372338">
    <property type="component" value="Unassembled WGS sequence"/>
</dbReference>
<gene>
    <name evidence="1" type="ORF">RIF29_20128</name>
</gene>
<organism evidence="1 2">
    <name type="scientific">Crotalaria pallida</name>
    <name type="common">Smooth rattlebox</name>
    <name type="synonym">Crotalaria striata</name>
    <dbReference type="NCBI Taxonomy" id="3830"/>
    <lineage>
        <taxon>Eukaryota</taxon>
        <taxon>Viridiplantae</taxon>
        <taxon>Streptophyta</taxon>
        <taxon>Embryophyta</taxon>
        <taxon>Tracheophyta</taxon>
        <taxon>Spermatophyta</taxon>
        <taxon>Magnoliopsida</taxon>
        <taxon>eudicotyledons</taxon>
        <taxon>Gunneridae</taxon>
        <taxon>Pentapetalae</taxon>
        <taxon>rosids</taxon>
        <taxon>fabids</taxon>
        <taxon>Fabales</taxon>
        <taxon>Fabaceae</taxon>
        <taxon>Papilionoideae</taxon>
        <taxon>50 kb inversion clade</taxon>
        <taxon>genistoids sensu lato</taxon>
        <taxon>core genistoids</taxon>
        <taxon>Crotalarieae</taxon>
        <taxon>Crotalaria</taxon>
    </lineage>
</organism>
<evidence type="ECO:0000313" key="2">
    <source>
        <dbReference type="Proteomes" id="UP001372338"/>
    </source>
</evidence>